<dbReference type="InterPro" id="IPR058649">
    <property type="entry name" value="CzcB_C"/>
</dbReference>
<comment type="similarity">
    <text evidence="1">Belongs to the membrane fusion protein (MFP) (TC 8.A.1) family.</text>
</comment>
<reference evidence="8 9" key="1">
    <citation type="submission" date="2013-05" db="EMBL/GenBank/DDBJ databases">
        <title>Genome assembly of Chondromyces apiculatus DSM 436.</title>
        <authorList>
            <person name="Sharma G."/>
            <person name="Khatri I."/>
            <person name="Kaur C."/>
            <person name="Mayilraj S."/>
            <person name="Subramanian S."/>
        </authorList>
    </citation>
    <scope>NUCLEOTIDE SEQUENCE [LARGE SCALE GENOMIC DNA]</scope>
    <source>
        <strain evidence="8 9">DSM 436</strain>
    </source>
</reference>
<dbReference type="GO" id="GO:0016020">
    <property type="term" value="C:membrane"/>
    <property type="evidence" value="ECO:0007669"/>
    <property type="project" value="InterPro"/>
</dbReference>
<gene>
    <name evidence="8" type="ORF">CAP_0203</name>
</gene>
<dbReference type="SUPFAM" id="SSF111369">
    <property type="entry name" value="HlyD-like secretion proteins"/>
    <property type="match status" value="1"/>
</dbReference>
<evidence type="ECO:0000256" key="3">
    <source>
        <dbReference type="SAM" id="MobiDB-lite"/>
    </source>
</evidence>
<comment type="caution">
    <text evidence="8">The sequence shown here is derived from an EMBL/GenBank/DDBJ whole genome shotgun (WGS) entry which is preliminary data.</text>
</comment>
<dbReference type="eggNOG" id="COG0845">
    <property type="taxonomic scope" value="Bacteria"/>
</dbReference>
<dbReference type="Pfam" id="PF25954">
    <property type="entry name" value="Beta-barrel_RND_2"/>
    <property type="match status" value="1"/>
</dbReference>
<feature type="region of interest" description="Disordered" evidence="3">
    <location>
        <begin position="42"/>
        <end position="87"/>
    </location>
</feature>
<dbReference type="GO" id="GO:0046914">
    <property type="term" value="F:transition metal ion binding"/>
    <property type="evidence" value="ECO:0007669"/>
    <property type="project" value="TreeGrafter"/>
</dbReference>
<dbReference type="GO" id="GO:0060003">
    <property type="term" value="P:copper ion export"/>
    <property type="evidence" value="ECO:0007669"/>
    <property type="project" value="TreeGrafter"/>
</dbReference>
<feature type="domain" description="CzcB-like C-terminal circularly permuted SH3-like" evidence="7">
    <location>
        <begin position="355"/>
        <end position="428"/>
    </location>
</feature>
<dbReference type="PANTHER" id="PTHR30097">
    <property type="entry name" value="CATION EFFLUX SYSTEM PROTEIN CUSB"/>
    <property type="match status" value="1"/>
</dbReference>
<name>A0A017TF56_9BACT</name>
<dbReference type="EMBL" id="ASRX01000010">
    <property type="protein sequence ID" value="EYF07450.1"/>
    <property type="molecule type" value="Genomic_DNA"/>
</dbReference>
<dbReference type="InterPro" id="IPR058647">
    <property type="entry name" value="BSH_CzcB-like"/>
</dbReference>
<dbReference type="InterPro" id="IPR051909">
    <property type="entry name" value="MFP_Cation_Efflux"/>
</dbReference>
<dbReference type="NCBIfam" id="TIGR01730">
    <property type="entry name" value="RND_mfp"/>
    <property type="match status" value="1"/>
</dbReference>
<feature type="domain" description="CzcB-like alpha-helical hairpin" evidence="4">
    <location>
        <begin position="168"/>
        <end position="226"/>
    </location>
</feature>
<dbReference type="InterPro" id="IPR058648">
    <property type="entry name" value="HH_CzcB-like"/>
</dbReference>
<dbReference type="InterPro" id="IPR058792">
    <property type="entry name" value="Beta-barrel_RND_2"/>
</dbReference>
<feature type="domain" description="CusB-like beta-barrel" evidence="5">
    <location>
        <begin position="273"/>
        <end position="346"/>
    </location>
</feature>
<dbReference type="Proteomes" id="UP000019678">
    <property type="component" value="Unassembled WGS sequence"/>
</dbReference>
<dbReference type="GO" id="GO:0022857">
    <property type="term" value="F:transmembrane transporter activity"/>
    <property type="evidence" value="ECO:0007669"/>
    <property type="project" value="InterPro"/>
</dbReference>
<evidence type="ECO:0000259" key="7">
    <source>
        <dbReference type="Pfam" id="PF25975"/>
    </source>
</evidence>
<protein>
    <submittedName>
        <fullName evidence="8">Cobalt/zinc/cadmium efflux RND transporter, membrane fusion protein, CzcB family</fullName>
    </submittedName>
</protein>
<accession>A0A017TF56</accession>
<evidence type="ECO:0000256" key="2">
    <source>
        <dbReference type="ARBA" id="ARBA00022448"/>
    </source>
</evidence>
<proteinExistence type="inferred from homology"/>
<evidence type="ECO:0000259" key="4">
    <source>
        <dbReference type="Pfam" id="PF25893"/>
    </source>
</evidence>
<evidence type="ECO:0000259" key="5">
    <source>
        <dbReference type="Pfam" id="PF25954"/>
    </source>
</evidence>
<evidence type="ECO:0000313" key="8">
    <source>
        <dbReference type="EMBL" id="EYF07450.1"/>
    </source>
</evidence>
<feature type="domain" description="CzcB-like barrel-sandwich hybrid" evidence="6">
    <location>
        <begin position="129"/>
        <end position="270"/>
    </location>
</feature>
<dbReference type="Pfam" id="PF25975">
    <property type="entry name" value="CzcB_C"/>
    <property type="match status" value="1"/>
</dbReference>
<dbReference type="OrthoDB" id="9806939at2"/>
<dbReference type="InterPro" id="IPR006143">
    <property type="entry name" value="RND_pump_MFP"/>
</dbReference>
<dbReference type="STRING" id="1192034.CAP_0203"/>
<sequence length="440" mass="46459">MSSAPRVELTRGKIALLVLGVLGIAAVTAGVTVLVEHAVHGEPAHGGHSEDEHGHEHGKDEHGKDEHGKDEHGHGKDEHGHGEEEHGEGRVVLKPAMVANAGVEVVAAGPGRVAVTVTLPGEVALNADRVAHVTPRVAGVVREVKRNLGDVVKKGEVLAVLDSRELADLQREALTARERLELAETSFKRQEALWQEKVTSEKEFLAAKQALAEARIEHRSALQKLSVGSGGRSKDGGYALMAPLDGAIIERHATVGEVLTGDTRAFTVADLSTIWVNVTVYAKDLAQVRVGQVARVRAEGIAEAAEGTITYLSQVADEQTRSSTARVVLLNPGPAWRPGLFATADIGVNEIEARVTVLDEAVQRLDGKDVVFVQEGDAPEGGAVFEARPVRIGRRGTSADGTGGKTVEVLAGIEAGDRYAGKNSFVLKAELGKSGAAHEH</sequence>
<dbReference type="GO" id="GO:0030288">
    <property type="term" value="C:outer membrane-bounded periplasmic space"/>
    <property type="evidence" value="ECO:0007669"/>
    <property type="project" value="TreeGrafter"/>
</dbReference>
<dbReference type="Gene3D" id="2.40.30.170">
    <property type="match status" value="1"/>
</dbReference>
<dbReference type="Gene3D" id="2.40.50.100">
    <property type="match status" value="1"/>
</dbReference>
<dbReference type="GO" id="GO:0015679">
    <property type="term" value="P:plasma membrane copper ion transport"/>
    <property type="evidence" value="ECO:0007669"/>
    <property type="project" value="TreeGrafter"/>
</dbReference>
<dbReference type="RefSeq" id="WP_052374412.1">
    <property type="nucleotide sequence ID" value="NZ_ASRX01000010.1"/>
</dbReference>
<dbReference type="FunFam" id="2.40.30.170:FF:000010">
    <property type="entry name" value="Efflux RND transporter periplasmic adaptor subunit"/>
    <property type="match status" value="1"/>
</dbReference>
<evidence type="ECO:0000259" key="6">
    <source>
        <dbReference type="Pfam" id="PF25973"/>
    </source>
</evidence>
<evidence type="ECO:0000256" key="1">
    <source>
        <dbReference type="ARBA" id="ARBA00009477"/>
    </source>
</evidence>
<dbReference type="AlphaFoldDB" id="A0A017TF56"/>
<organism evidence="8 9">
    <name type="scientific">Chondromyces apiculatus DSM 436</name>
    <dbReference type="NCBI Taxonomy" id="1192034"/>
    <lineage>
        <taxon>Bacteria</taxon>
        <taxon>Pseudomonadati</taxon>
        <taxon>Myxococcota</taxon>
        <taxon>Polyangia</taxon>
        <taxon>Polyangiales</taxon>
        <taxon>Polyangiaceae</taxon>
        <taxon>Chondromyces</taxon>
    </lineage>
</organism>
<dbReference type="PANTHER" id="PTHR30097:SF4">
    <property type="entry name" value="SLR6042 PROTEIN"/>
    <property type="match status" value="1"/>
</dbReference>
<dbReference type="Pfam" id="PF25973">
    <property type="entry name" value="BSH_CzcB"/>
    <property type="match status" value="1"/>
</dbReference>
<dbReference type="Gene3D" id="2.40.420.20">
    <property type="match status" value="1"/>
</dbReference>
<keyword evidence="9" id="KW-1185">Reference proteome</keyword>
<dbReference type="Pfam" id="PF25893">
    <property type="entry name" value="HH_CzcB"/>
    <property type="match status" value="1"/>
</dbReference>
<evidence type="ECO:0000313" key="9">
    <source>
        <dbReference type="Proteomes" id="UP000019678"/>
    </source>
</evidence>
<keyword evidence="2" id="KW-0813">Transport</keyword>